<protein>
    <submittedName>
        <fullName evidence="1">Uncharacterized protein</fullName>
    </submittedName>
</protein>
<evidence type="ECO:0000313" key="1">
    <source>
        <dbReference type="EMBL" id="WSB95606.1"/>
    </source>
</evidence>
<dbReference type="Proteomes" id="UP001348369">
    <property type="component" value="Chromosome"/>
</dbReference>
<sequence>MFALVRRVDFAEVIGAALVAKAAGAGARTIAARLGRPVDTVRGWLRAFARRAEQIRAVHRHLHPEPDDRRPRHPRRDRQLLQVDALPPGIHLAVQTSKALLSEREERGRTPVLVLDEALLLTYEHLEAVRMMTNQGMDQDSPLFCVLVGQPTLRRTP</sequence>
<gene>
    <name evidence="1" type="ORF">OG835_00160</name>
</gene>
<organism evidence="1 2">
    <name type="scientific">Streptomyces scopuliridis</name>
    <dbReference type="NCBI Taxonomy" id="452529"/>
    <lineage>
        <taxon>Bacteria</taxon>
        <taxon>Bacillati</taxon>
        <taxon>Actinomycetota</taxon>
        <taxon>Actinomycetes</taxon>
        <taxon>Kitasatosporales</taxon>
        <taxon>Streptomycetaceae</taxon>
        <taxon>Streptomyces</taxon>
    </lineage>
</organism>
<keyword evidence="2" id="KW-1185">Reference proteome</keyword>
<accession>A0ACD4ZCB2</accession>
<reference evidence="1" key="1">
    <citation type="submission" date="2022-10" db="EMBL/GenBank/DDBJ databases">
        <title>The complete genomes of actinobacterial strains from the NBC collection.</title>
        <authorList>
            <person name="Joergensen T.S."/>
            <person name="Alvarez Arevalo M."/>
            <person name="Sterndorff E.B."/>
            <person name="Faurdal D."/>
            <person name="Vuksanovic O."/>
            <person name="Mourched A.-S."/>
            <person name="Charusanti P."/>
            <person name="Shaw S."/>
            <person name="Blin K."/>
            <person name="Weber T."/>
        </authorList>
    </citation>
    <scope>NUCLEOTIDE SEQUENCE</scope>
    <source>
        <strain evidence="1">NBC 01771</strain>
    </source>
</reference>
<evidence type="ECO:0000313" key="2">
    <source>
        <dbReference type="Proteomes" id="UP001348369"/>
    </source>
</evidence>
<name>A0ACD4ZCB2_9ACTN</name>
<proteinExistence type="predicted"/>
<dbReference type="EMBL" id="CP109109">
    <property type="protein sequence ID" value="WSB95606.1"/>
    <property type="molecule type" value="Genomic_DNA"/>
</dbReference>